<dbReference type="HOGENOM" id="CLU_113497_1_0_1"/>
<organism evidence="6">
    <name type="scientific">Oryza glumipatula</name>
    <dbReference type="NCBI Taxonomy" id="40148"/>
    <lineage>
        <taxon>Eukaryota</taxon>
        <taxon>Viridiplantae</taxon>
        <taxon>Streptophyta</taxon>
        <taxon>Embryophyta</taxon>
        <taxon>Tracheophyta</taxon>
        <taxon>Spermatophyta</taxon>
        <taxon>Magnoliopsida</taxon>
        <taxon>Liliopsida</taxon>
        <taxon>Poales</taxon>
        <taxon>Poaceae</taxon>
        <taxon>BOP clade</taxon>
        <taxon>Oryzoideae</taxon>
        <taxon>Oryzeae</taxon>
        <taxon>Oryzinae</taxon>
        <taxon>Oryza</taxon>
    </lineage>
</organism>
<dbReference type="GO" id="GO:0019863">
    <property type="term" value="F:IgE binding"/>
    <property type="evidence" value="ECO:0007669"/>
    <property type="project" value="EnsemblPlants"/>
</dbReference>
<dbReference type="AlphaFoldDB" id="A0A0E0AHB5"/>
<keyword evidence="7" id="KW-1185">Reference proteome</keyword>
<feature type="signal peptide" evidence="4">
    <location>
        <begin position="1"/>
        <end position="24"/>
    </location>
</feature>
<dbReference type="CDD" id="cd00261">
    <property type="entry name" value="AAI_SS"/>
    <property type="match status" value="1"/>
</dbReference>
<dbReference type="Proteomes" id="UP000026961">
    <property type="component" value="Chromosome 7"/>
</dbReference>
<evidence type="ECO:0000256" key="3">
    <source>
        <dbReference type="ARBA" id="ARBA00022525"/>
    </source>
</evidence>
<evidence type="ECO:0000313" key="7">
    <source>
        <dbReference type="Proteomes" id="UP000026961"/>
    </source>
</evidence>
<comment type="function">
    <text evidence="1">Seed storage protein.</text>
</comment>
<reference evidence="6" key="1">
    <citation type="submission" date="2015-04" db="UniProtKB">
        <authorList>
            <consortium name="EnsemblPlants"/>
        </authorList>
    </citation>
    <scope>IDENTIFICATION</scope>
</reference>
<dbReference type="STRING" id="40148.A0A0E0AHB5"/>
<dbReference type="GO" id="GO:0005576">
    <property type="term" value="C:extracellular region"/>
    <property type="evidence" value="ECO:0007669"/>
    <property type="project" value="UniProtKB-SubCell"/>
</dbReference>
<accession>A0A0E0AHB5</accession>
<dbReference type="GO" id="GO:0004867">
    <property type="term" value="F:serine-type endopeptidase inhibitor activity"/>
    <property type="evidence" value="ECO:0007669"/>
    <property type="project" value="InterPro"/>
</dbReference>
<dbReference type="Pfam" id="PF00234">
    <property type="entry name" value="Tryp_alpha_amyl"/>
    <property type="match status" value="1"/>
</dbReference>
<dbReference type="PRINTS" id="PR00808">
    <property type="entry name" value="AMLASEINHBTR"/>
</dbReference>
<sequence length="186" mass="19581">MAFASDKLVLSAIVLAVLTVAAAAAGYGGYGDVGEYCRVGKAVSRNPVPSCRNYIARWCAVAGGRLDSGKQPPRQLLEPCCRELAAVPMQCRCDALSVLVRGVVTEEGDRVAGMISQHAAPGCDAATIAGMASALTDYGRCNLQHTGVPEQAEAPAAVQALLSLLQFKHFPRVANQLSTSHEWPTR</sequence>
<name>A0A0E0AHB5_9ORYZ</name>
<evidence type="ECO:0000256" key="4">
    <source>
        <dbReference type="SAM" id="SignalP"/>
    </source>
</evidence>
<dbReference type="SUPFAM" id="SSF47699">
    <property type="entry name" value="Bifunctional inhibitor/lipid-transfer protein/seed storage 2S albumin"/>
    <property type="match status" value="1"/>
</dbReference>
<evidence type="ECO:0000256" key="2">
    <source>
        <dbReference type="ARBA" id="ARBA00004613"/>
    </source>
</evidence>
<feature type="domain" description="Bifunctional inhibitor/plant lipid transfer protein/seed storage helical" evidence="5">
    <location>
        <begin position="69"/>
        <end position="125"/>
    </location>
</feature>
<evidence type="ECO:0000256" key="1">
    <source>
        <dbReference type="ARBA" id="ARBA00003839"/>
    </source>
</evidence>
<dbReference type="Gene3D" id="1.10.110.10">
    <property type="entry name" value="Plant lipid-transfer and hydrophobic proteins"/>
    <property type="match status" value="1"/>
</dbReference>
<protein>
    <recommendedName>
        <fullName evidence="5">Bifunctional inhibitor/plant lipid transfer protein/seed storage helical domain-containing protein</fullName>
    </recommendedName>
</protein>
<dbReference type="Gramene" id="OGLUM07G07040.1">
    <property type="protein sequence ID" value="OGLUM07G07040.1"/>
    <property type="gene ID" value="OGLUM07G07040"/>
</dbReference>
<dbReference type="EnsemblPlants" id="OGLUM07G07040.1">
    <property type="protein sequence ID" value="OGLUM07G07040.1"/>
    <property type="gene ID" value="OGLUM07G07040"/>
</dbReference>
<comment type="subcellular location">
    <subcellularLocation>
        <location evidence="2">Secreted</location>
    </subcellularLocation>
</comment>
<keyword evidence="3" id="KW-0964">Secreted</keyword>
<dbReference type="InterPro" id="IPR036312">
    <property type="entry name" value="Bifun_inhib/LTP/seed_sf"/>
</dbReference>
<proteinExistence type="predicted"/>
<evidence type="ECO:0000259" key="5">
    <source>
        <dbReference type="Pfam" id="PF00234"/>
    </source>
</evidence>
<dbReference type="PANTHER" id="PTHR34481:SF4">
    <property type="entry name" value="17KDA ALPHA-AMYLASE_TRYPSIN INHIBITOR 2"/>
    <property type="match status" value="1"/>
</dbReference>
<feature type="chain" id="PRO_5002353615" description="Bifunctional inhibitor/plant lipid transfer protein/seed storage helical domain-containing protein" evidence="4">
    <location>
        <begin position="25"/>
        <end position="186"/>
    </location>
</feature>
<keyword evidence="4" id="KW-0732">Signal</keyword>
<evidence type="ECO:0000313" key="6">
    <source>
        <dbReference type="EnsemblPlants" id="OGLUM07G07040.1"/>
    </source>
</evidence>
<dbReference type="InterPro" id="IPR006106">
    <property type="entry name" value="Allergen/soft/tryp_amyl_inhib"/>
</dbReference>
<reference evidence="6" key="2">
    <citation type="submission" date="2018-05" db="EMBL/GenBank/DDBJ databases">
        <title>OgluRS3 (Oryza glumaepatula Reference Sequence Version 3).</title>
        <authorList>
            <person name="Zhang J."/>
            <person name="Kudrna D."/>
            <person name="Lee S."/>
            <person name="Talag J."/>
            <person name="Welchert J."/>
            <person name="Wing R.A."/>
        </authorList>
    </citation>
    <scope>NUCLEOTIDE SEQUENCE [LARGE SCALE GENOMIC DNA]</scope>
</reference>
<dbReference type="eggNOG" id="ENOG502R74X">
    <property type="taxonomic scope" value="Eukaryota"/>
</dbReference>
<dbReference type="PANTHER" id="PTHR34481">
    <property type="entry name" value="TRYPSIN/FACTOR XIIA INHIBITOR-RELATED"/>
    <property type="match status" value="1"/>
</dbReference>
<dbReference type="InterPro" id="IPR016140">
    <property type="entry name" value="Bifunc_inhib/LTP/seed_store"/>
</dbReference>